<dbReference type="SUPFAM" id="SSF48371">
    <property type="entry name" value="ARM repeat"/>
    <property type="match status" value="1"/>
</dbReference>
<reference evidence="10 11" key="1">
    <citation type="journal article" date="2021" name="Comput. Struct. Biotechnol. J.">
        <title>De novo genome assembly of the potent medicinal plant Rehmannia glutinosa using nanopore technology.</title>
        <authorList>
            <person name="Ma L."/>
            <person name="Dong C."/>
            <person name="Song C."/>
            <person name="Wang X."/>
            <person name="Zheng X."/>
            <person name="Niu Y."/>
            <person name="Chen S."/>
            <person name="Feng W."/>
        </authorList>
    </citation>
    <scope>NUCLEOTIDE SEQUENCE [LARGE SCALE GENOMIC DNA]</scope>
    <source>
        <strain evidence="10">DH-2019</strain>
    </source>
</reference>
<keyword evidence="11" id="KW-1185">Reference proteome</keyword>
<evidence type="ECO:0000256" key="3">
    <source>
        <dbReference type="ARBA" id="ARBA00023163"/>
    </source>
</evidence>
<sequence>MKKYNTLAHLHCVSFLLQIANALCGHTGLIVKNTRQRSKEKNLAPLQFNFHTALSRKQTHNTHRATPLQISEDDAGRLVGGIVEKGFSDIPPPRPLGPSAAPRPTVLPFPVARHRSHGPHWAPKVGNVNVNKNDGDVDENAGDEEDFDGMEVAAGVANPVERKEKKGLDFSRWQEIVKKEINSTGLGVGHKAKEIRSGNLSRQIVNSDDSKLRTTSHGEDAKEQFMAVDDKNENIVQPRQRPQDNIAKSKESTIVENVPTWHNGSTKEIQVDLKIKSKQKSQMASGFAAQKLVGGEKDSLESQIDAENRARLAKMSADEIAEAQAEIMAKLNPELINALKKRAQSKVKRQKFSLSEVTGGEADSIQHEKKPSKVTESSDNTISEKPVKLVPSDTLQDKDDKASSNISPKNSMWDAWSKRVEHVRDMRFSLDGNIIGSELAHVSDTGKASSESGYSADNVSERDFLRTEGDPSAAGYTIKEAVALTRSVVPGQRTLALHLIAAVLDRAICGICQKQVDSSSNLADGEGTVDWEAIWAFALGPEPELALSLRMCLDDNHNSVVLACAKVIQCALSCDMNDTIFDILEKTPTYARDVCTAPVFRSKPDINVGFLRGGFWKYNTKPSNILCFAEELDDDKGEGERTIQDDVVVAGQDFAAGLVRMGILPRICYLLETDPAAPLEECLISILTAIARHSPTCAAAVMDCGRLVQTIANRFASKEQMEINSCKIKSVTLLKVLVRFEKKNCLTFINDGILHQVTWHLYRYPFSLDQWIKSGREACKLSSALLVEQLRLWKVFIRYGYYISEFSNLFTSLCIWLSVPTIEKLIENDVMNEYCAITKEAYLLLDVLAGRLPNFYSNTREQMEESTQDKEICSWNHFGPVIDLALEWIQVKNIPYASRLFNCRNKDSGDHNLQDSEVNSFLWVISSVLSMISSVLKAVIPEDIMSLPNGIINTICNNHHSENGSLVEYLCHLRIKNGQELAISSTCCLQGLVQVIDSVDKLIQHANLEIHNAPSKYESLSREDKVLANGILKSCVDEVRYLLTTLMRLITNDWQKMHPVEIFGRGGPAPGVGVGWGASSGGYWSLKTLLAQQDARLLIHLLEISEIPSTKDPSETKEMSFAVQMLNCALTACLIMGPGDSLVVDKLLKFIFRVPVLKHLDLAIREFVCLRQGHKSFRWNYEDEEYLLFANVLATHFRNRWLSAKKKKKKSTGETDRVSHKPTKKDKSSLETIYEDNMDAPNIAGEESSSSLRVDWAHQRLPLPAHWFLSAISTVHFEKPSNFLEVAKGGLFFLLGVEALPTKGVSVVWKLHAMSVILLSGMDILEDEKSRDVYETLQNVYGEILDETKLPKLQFESDIHENYSTFVETLVEQYAAESYGDVLFGRQVAMYLHRSVEASVRLATWNALSNGRALELLPPVDKCFTRAEGFLEPIEDDERILEAYVKSWVSGALDKAANRSSVTFSLVLHHLSSFIFGNIAGDMLSLRNKLAKCLLRDYSRKHQHEGMMVKLICYKNRNTTLQPVSETASSLHLLEIEKRLQLLKEICDGHATEVQKLESCIRREFNGKTSV</sequence>
<feature type="domain" description="RPAP1/MINIYO-like TPR repeats" evidence="9">
    <location>
        <begin position="1302"/>
        <end position="1477"/>
    </location>
</feature>
<gene>
    <name evidence="10" type="ORF">DH2020_047591</name>
</gene>
<evidence type="ECO:0000259" key="8">
    <source>
        <dbReference type="Pfam" id="PF08621"/>
    </source>
</evidence>
<evidence type="ECO:0000256" key="2">
    <source>
        <dbReference type="ARBA" id="ARBA00009953"/>
    </source>
</evidence>
<feature type="region of interest" description="Disordered" evidence="5">
    <location>
        <begin position="349"/>
        <end position="410"/>
    </location>
</feature>
<dbReference type="InterPro" id="IPR016024">
    <property type="entry name" value="ARM-type_fold"/>
</dbReference>
<protein>
    <recommendedName>
        <fullName evidence="12">Transcriptional elongation regulator MINIYO</fullName>
    </recommendedName>
</protein>
<feature type="compositionally biased region" description="Basic and acidic residues" evidence="5">
    <location>
        <begin position="364"/>
        <end position="373"/>
    </location>
</feature>
<feature type="region of interest" description="Disordered" evidence="5">
    <location>
        <begin position="1211"/>
        <end position="1231"/>
    </location>
</feature>
<keyword evidence="6" id="KW-0732">Signal</keyword>
<accession>A0ABR0U846</accession>
<dbReference type="PANTHER" id="PTHR47605:SF2">
    <property type="entry name" value="TRANSCRIPTIONAL ELONGATION REGULATOR MINIYO"/>
    <property type="match status" value="1"/>
</dbReference>
<dbReference type="EMBL" id="JABTTQ020003310">
    <property type="protein sequence ID" value="KAK6118678.1"/>
    <property type="molecule type" value="Genomic_DNA"/>
</dbReference>
<evidence type="ECO:0008006" key="12">
    <source>
        <dbReference type="Google" id="ProtNLM"/>
    </source>
</evidence>
<dbReference type="Pfam" id="PF08621">
    <property type="entry name" value="RPAP1_N"/>
    <property type="match status" value="1"/>
</dbReference>
<keyword evidence="3" id="KW-0804">Transcription</keyword>
<dbReference type="InterPro" id="IPR013930">
    <property type="entry name" value="RPAP1_N"/>
</dbReference>
<feature type="domain" description="RPAP1 N-terminal" evidence="8">
    <location>
        <begin position="303"/>
        <end position="346"/>
    </location>
</feature>
<comment type="subcellular location">
    <subcellularLocation>
        <location evidence="1">Nucleus</location>
    </subcellularLocation>
</comment>
<evidence type="ECO:0000256" key="1">
    <source>
        <dbReference type="ARBA" id="ARBA00004123"/>
    </source>
</evidence>
<dbReference type="PANTHER" id="PTHR47605">
    <property type="entry name" value="TRANSCRIPTIONAL ELONGATION REGULATOR MINIYO"/>
    <property type="match status" value="1"/>
</dbReference>
<organism evidence="10 11">
    <name type="scientific">Rehmannia glutinosa</name>
    <name type="common">Chinese foxglove</name>
    <dbReference type="NCBI Taxonomy" id="99300"/>
    <lineage>
        <taxon>Eukaryota</taxon>
        <taxon>Viridiplantae</taxon>
        <taxon>Streptophyta</taxon>
        <taxon>Embryophyta</taxon>
        <taxon>Tracheophyta</taxon>
        <taxon>Spermatophyta</taxon>
        <taxon>Magnoliopsida</taxon>
        <taxon>eudicotyledons</taxon>
        <taxon>Gunneridae</taxon>
        <taxon>Pentapetalae</taxon>
        <taxon>asterids</taxon>
        <taxon>lamiids</taxon>
        <taxon>Lamiales</taxon>
        <taxon>Orobanchaceae</taxon>
        <taxon>Rehmannieae</taxon>
        <taxon>Rehmannia</taxon>
    </lineage>
</organism>
<evidence type="ECO:0000256" key="6">
    <source>
        <dbReference type="SAM" id="SignalP"/>
    </source>
</evidence>
<evidence type="ECO:0000259" key="9">
    <source>
        <dbReference type="Pfam" id="PF25766"/>
    </source>
</evidence>
<dbReference type="Proteomes" id="UP001318860">
    <property type="component" value="Unassembled WGS sequence"/>
</dbReference>
<feature type="signal peptide" evidence="6">
    <location>
        <begin position="1"/>
        <end position="22"/>
    </location>
</feature>
<evidence type="ECO:0000313" key="10">
    <source>
        <dbReference type="EMBL" id="KAK6118678.1"/>
    </source>
</evidence>
<dbReference type="Pfam" id="PF25766">
    <property type="entry name" value="TPR_RPAP1"/>
    <property type="match status" value="1"/>
</dbReference>
<name>A0ABR0U846_REHGL</name>
<feature type="domain" description="RPAP1 C-terminal" evidence="7">
    <location>
        <begin position="425"/>
        <end position="507"/>
    </location>
</feature>
<comment type="similarity">
    <text evidence="2">Belongs to the RPAP1 family.</text>
</comment>
<dbReference type="InterPro" id="IPR013929">
    <property type="entry name" value="RPAP1_C"/>
</dbReference>
<evidence type="ECO:0000259" key="7">
    <source>
        <dbReference type="Pfam" id="PF08620"/>
    </source>
</evidence>
<dbReference type="InterPro" id="IPR055326">
    <property type="entry name" value="MINIYO"/>
</dbReference>
<dbReference type="InterPro" id="IPR057989">
    <property type="entry name" value="TPR_RPAP1/MINIYO-like"/>
</dbReference>
<evidence type="ECO:0000313" key="11">
    <source>
        <dbReference type="Proteomes" id="UP001318860"/>
    </source>
</evidence>
<dbReference type="Pfam" id="PF08620">
    <property type="entry name" value="RPAP1_C"/>
    <property type="match status" value="1"/>
</dbReference>
<comment type="caution">
    <text evidence="10">The sequence shown here is derived from an EMBL/GenBank/DDBJ whole genome shotgun (WGS) entry which is preliminary data.</text>
</comment>
<evidence type="ECO:0000256" key="4">
    <source>
        <dbReference type="ARBA" id="ARBA00023242"/>
    </source>
</evidence>
<proteinExistence type="inferred from homology"/>
<feature type="compositionally biased region" description="Basic and acidic residues" evidence="5">
    <location>
        <begin position="1211"/>
        <end position="1229"/>
    </location>
</feature>
<evidence type="ECO:0000256" key="5">
    <source>
        <dbReference type="SAM" id="MobiDB-lite"/>
    </source>
</evidence>
<feature type="chain" id="PRO_5045082440" description="Transcriptional elongation regulator MINIYO" evidence="6">
    <location>
        <begin position="23"/>
        <end position="1571"/>
    </location>
</feature>
<keyword evidence="4" id="KW-0539">Nucleus</keyword>
<feature type="compositionally biased region" description="Polar residues" evidence="5">
    <location>
        <begin position="374"/>
        <end position="383"/>
    </location>
</feature>